<feature type="coiled-coil region" evidence="1">
    <location>
        <begin position="258"/>
        <end position="285"/>
    </location>
</feature>
<dbReference type="OrthoDB" id="10300119at2759"/>
<feature type="region of interest" description="Disordered" evidence="2">
    <location>
        <begin position="63"/>
        <end position="92"/>
    </location>
</feature>
<dbReference type="Proteomes" id="UP000016922">
    <property type="component" value="Unassembled WGS sequence"/>
</dbReference>
<feature type="region of interest" description="Disordered" evidence="2">
    <location>
        <begin position="1"/>
        <end position="40"/>
    </location>
</feature>
<dbReference type="EMBL" id="KE145353">
    <property type="protein sequence ID" value="EPE36441.1"/>
    <property type="molecule type" value="Genomic_DNA"/>
</dbReference>
<keyword evidence="1" id="KW-0175">Coiled coil</keyword>
<keyword evidence="4" id="KW-1185">Reference proteome</keyword>
<dbReference type="RefSeq" id="XP_008077259.1">
    <property type="nucleotide sequence ID" value="XM_008079068.1"/>
</dbReference>
<evidence type="ECO:0000313" key="3">
    <source>
        <dbReference type="EMBL" id="EPE36441.1"/>
    </source>
</evidence>
<dbReference type="GeneID" id="19464833"/>
<reference evidence="3 4" key="1">
    <citation type="journal article" date="2013" name="BMC Genomics">
        <title>Genomics-driven discovery of the pneumocandin biosynthetic gene cluster in the fungus Glarea lozoyensis.</title>
        <authorList>
            <person name="Chen L."/>
            <person name="Yue Q."/>
            <person name="Zhang X."/>
            <person name="Xiang M."/>
            <person name="Wang C."/>
            <person name="Li S."/>
            <person name="Che Y."/>
            <person name="Ortiz-Lopez F.J."/>
            <person name="Bills G.F."/>
            <person name="Liu X."/>
            <person name="An Z."/>
        </authorList>
    </citation>
    <scope>NUCLEOTIDE SEQUENCE [LARGE SCALE GENOMIC DNA]</scope>
    <source>
        <strain evidence="4">ATCC 20868 / MF5171</strain>
    </source>
</reference>
<dbReference type="AlphaFoldDB" id="S3DWW6"/>
<name>S3DWW6_GLAL2</name>
<organism evidence="3 4">
    <name type="scientific">Glarea lozoyensis (strain ATCC 20868 / MF5171)</name>
    <dbReference type="NCBI Taxonomy" id="1116229"/>
    <lineage>
        <taxon>Eukaryota</taxon>
        <taxon>Fungi</taxon>
        <taxon>Dikarya</taxon>
        <taxon>Ascomycota</taxon>
        <taxon>Pezizomycotina</taxon>
        <taxon>Leotiomycetes</taxon>
        <taxon>Helotiales</taxon>
        <taxon>Helotiaceae</taxon>
        <taxon>Glarea</taxon>
    </lineage>
</organism>
<dbReference type="KEGG" id="glz:GLAREA_05779"/>
<accession>S3DWW6</accession>
<evidence type="ECO:0000313" key="4">
    <source>
        <dbReference type="Proteomes" id="UP000016922"/>
    </source>
</evidence>
<feature type="compositionally biased region" description="Basic residues" evidence="2">
    <location>
        <begin position="29"/>
        <end position="40"/>
    </location>
</feature>
<evidence type="ECO:0000256" key="2">
    <source>
        <dbReference type="SAM" id="MobiDB-lite"/>
    </source>
</evidence>
<feature type="compositionally biased region" description="Basic and acidic residues" evidence="2">
    <location>
        <begin position="19"/>
        <end position="28"/>
    </location>
</feature>
<feature type="compositionally biased region" description="Acidic residues" evidence="2">
    <location>
        <begin position="64"/>
        <end position="74"/>
    </location>
</feature>
<proteinExistence type="predicted"/>
<gene>
    <name evidence="3" type="ORF">GLAREA_05779</name>
</gene>
<evidence type="ECO:0000256" key="1">
    <source>
        <dbReference type="SAM" id="Coils"/>
    </source>
</evidence>
<sequence>MPTRRKPVPQASPINPKKNKNDRMEPKPKPKPKKRKFRLCHYARALGPPIAGYWEPLIKSLVEAEQEGEDEEDSSTQQQEHSSPPQAKTPSPVLFKLRFGAHSQDGIDYETKDNGKLRTILPDRDLEPATTREEMIAQLNSCPANYHTKNKDLTIMLHRRKLDKVDYGGNADKIHRLVLDDDVDRDTGDQGESELYAHIWAFNWIMKRLVAEQEKLIKKSPYIDKDDNELRSLLQGRQSPLMWDEPVRTSNTRPAMLKRLIDQHYDGLQKDLDDAEAERDTLMTDLEERIGHTVDVDEALAREEQQRKDQWKNLPIIDPQVPPMMFPNRMPDGQEVDYTKYKTAELVDMAKKEHIPYGGSRDDLIYRLSKSRKEALIAQAQSSASGSNIISPNPLYKDARTSLSEDGINYNTKDNSKLIRLVQDRGLELPKTRIEMIELLEKNPANYEAKTKKVLSQMLSNRLVRRVKGDKQYLVQLLERNDDVDRDTGNIEEGAKYGKLLAMRLAGSAILEKKEELEENNPFESCTDEELQKLMVNWKLESSDNSKVMIERLREHQEMAFQKEFERQEKNYDAVLDRFAIRMGRDVCPVKTYAIESQLGPIRWLEWEMWL</sequence>
<dbReference type="HOGENOM" id="CLU_031062_0_0_1"/>
<protein>
    <submittedName>
        <fullName evidence="3">SAP</fullName>
    </submittedName>
</protein>